<feature type="compositionally biased region" description="Basic residues" evidence="1">
    <location>
        <begin position="86"/>
        <end position="95"/>
    </location>
</feature>
<evidence type="ECO:0000313" key="3">
    <source>
        <dbReference type="Proteomes" id="UP000246740"/>
    </source>
</evidence>
<dbReference type="EMBL" id="KZ819192">
    <property type="protein sequence ID" value="PWZ00719.1"/>
    <property type="molecule type" value="Genomic_DNA"/>
</dbReference>
<dbReference type="Proteomes" id="UP000246740">
    <property type="component" value="Unassembled WGS sequence"/>
</dbReference>
<proteinExistence type="predicted"/>
<organism evidence="2 3">
    <name type="scientific">Testicularia cyperi</name>
    <dbReference type="NCBI Taxonomy" id="1882483"/>
    <lineage>
        <taxon>Eukaryota</taxon>
        <taxon>Fungi</taxon>
        <taxon>Dikarya</taxon>
        <taxon>Basidiomycota</taxon>
        <taxon>Ustilaginomycotina</taxon>
        <taxon>Ustilaginomycetes</taxon>
        <taxon>Ustilaginales</taxon>
        <taxon>Anthracoideaceae</taxon>
        <taxon>Testicularia</taxon>
    </lineage>
</organism>
<protein>
    <submittedName>
        <fullName evidence="2">Uncharacterized protein</fullName>
    </submittedName>
</protein>
<feature type="compositionally biased region" description="Basic and acidic residues" evidence="1">
    <location>
        <begin position="96"/>
        <end position="111"/>
    </location>
</feature>
<dbReference type="InParanoid" id="A0A317XTP8"/>
<feature type="region of interest" description="Disordered" evidence="1">
    <location>
        <begin position="86"/>
        <end position="111"/>
    </location>
</feature>
<dbReference type="AlphaFoldDB" id="A0A317XTP8"/>
<reference evidence="2 3" key="1">
    <citation type="journal article" date="2018" name="Mol. Biol. Evol.">
        <title>Broad Genomic Sampling Reveals a Smut Pathogenic Ancestry of the Fungal Clade Ustilaginomycotina.</title>
        <authorList>
            <person name="Kijpornyongpan T."/>
            <person name="Mondo S.J."/>
            <person name="Barry K."/>
            <person name="Sandor L."/>
            <person name="Lee J."/>
            <person name="Lipzen A."/>
            <person name="Pangilinan J."/>
            <person name="LaButti K."/>
            <person name="Hainaut M."/>
            <person name="Henrissat B."/>
            <person name="Grigoriev I.V."/>
            <person name="Spatafora J.W."/>
            <person name="Aime M.C."/>
        </authorList>
    </citation>
    <scope>NUCLEOTIDE SEQUENCE [LARGE SCALE GENOMIC DNA]</scope>
    <source>
        <strain evidence="2 3">MCA 3645</strain>
    </source>
</reference>
<accession>A0A317XTP8</accession>
<name>A0A317XTP8_9BASI</name>
<evidence type="ECO:0000313" key="2">
    <source>
        <dbReference type="EMBL" id="PWZ00719.1"/>
    </source>
</evidence>
<sequence>MTRYIMMETEMEMGVTCCCGFKCLVHHHATAFAVAHTVSLHSMHSVRVHLQVHPFWFPFCFSVCIQILESKAPQTPNHIYKPTCLKKRRRRKRSKHDTFKKSDGVHSYDSL</sequence>
<gene>
    <name evidence="2" type="ORF">BCV70DRAFT_99881</name>
</gene>
<keyword evidence="3" id="KW-1185">Reference proteome</keyword>
<evidence type="ECO:0000256" key="1">
    <source>
        <dbReference type="SAM" id="MobiDB-lite"/>
    </source>
</evidence>